<dbReference type="Proteomes" id="UP000078200">
    <property type="component" value="Unassembled WGS sequence"/>
</dbReference>
<protein>
    <submittedName>
        <fullName evidence="2">Uncharacterized protein</fullName>
    </submittedName>
</protein>
<reference evidence="2" key="1">
    <citation type="submission" date="2020-05" db="UniProtKB">
        <authorList>
            <consortium name="EnsemblMetazoa"/>
        </authorList>
    </citation>
    <scope>IDENTIFICATION</scope>
    <source>
        <strain evidence="2">TTRI</strain>
    </source>
</reference>
<dbReference type="EnsemblMetazoa" id="GAUT039501-RA">
    <property type="protein sequence ID" value="GAUT039501-PA"/>
    <property type="gene ID" value="GAUT039501"/>
</dbReference>
<organism evidence="2 3">
    <name type="scientific">Glossina austeni</name>
    <name type="common">Savannah tsetse fly</name>
    <dbReference type="NCBI Taxonomy" id="7395"/>
    <lineage>
        <taxon>Eukaryota</taxon>
        <taxon>Metazoa</taxon>
        <taxon>Ecdysozoa</taxon>
        <taxon>Arthropoda</taxon>
        <taxon>Hexapoda</taxon>
        <taxon>Insecta</taxon>
        <taxon>Pterygota</taxon>
        <taxon>Neoptera</taxon>
        <taxon>Endopterygota</taxon>
        <taxon>Diptera</taxon>
        <taxon>Brachycera</taxon>
        <taxon>Muscomorpha</taxon>
        <taxon>Hippoboscoidea</taxon>
        <taxon>Glossinidae</taxon>
        <taxon>Glossina</taxon>
    </lineage>
</organism>
<evidence type="ECO:0000313" key="2">
    <source>
        <dbReference type="EnsemblMetazoa" id="GAUT039501-PA"/>
    </source>
</evidence>
<keyword evidence="1" id="KW-0472">Membrane</keyword>
<dbReference type="AlphaFoldDB" id="A0A1A9VJR8"/>
<keyword evidence="1" id="KW-1133">Transmembrane helix</keyword>
<accession>A0A1A9VJR8</accession>
<feature type="transmembrane region" description="Helical" evidence="1">
    <location>
        <begin position="80"/>
        <end position="100"/>
    </location>
</feature>
<name>A0A1A9VJR8_GLOAU</name>
<evidence type="ECO:0000313" key="3">
    <source>
        <dbReference type="Proteomes" id="UP000078200"/>
    </source>
</evidence>
<keyword evidence="3" id="KW-1185">Reference proteome</keyword>
<sequence>MSAVLGNVESFTCNTVATRAKAATIPQITAPVTDGTITAAAINNPVITTPTTSFVNEVHRFLMSPSFSVVILLPLSPAPFSSTLSVFCFLFIADLSSAIITQFERRFLIPSSGIPVICFKSNLTFGRSSSIAAPIRT</sequence>
<keyword evidence="1" id="KW-0812">Transmembrane</keyword>
<proteinExistence type="predicted"/>
<dbReference type="VEuPathDB" id="VectorBase:GAUT039501"/>
<evidence type="ECO:0000256" key="1">
    <source>
        <dbReference type="SAM" id="Phobius"/>
    </source>
</evidence>